<name>A0ABR9P8M4_9ACTN</name>
<accession>A0ABR9P8M4</accession>
<organism evidence="1 2">
    <name type="scientific">Nocardiopsis coralli</name>
    <dbReference type="NCBI Taxonomy" id="2772213"/>
    <lineage>
        <taxon>Bacteria</taxon>
        <taxon>Bacillati</taxon>
        <taxon>Actinomycetota</taxon>
        <taxon>Actinomycetes</taxon>
        <taxon>Streptosporangiales</taxon>
        <taxon>Nocardiopsidaceae</taxon>
        <taxon>Nocardiopsis</taxon>
    </lineage>
</organism>
<dbReference type="EMBL" id="JADBGI010000013">
    <property type="protein sequence ID" value="MBE3000190.1"/>
    <property type="molecule type" value="Genomic_DNA"/>
</dbReference>
<comment type="caution">
    <text evidence="1">The sequence shown here is derived from an EMBL/GenBank/DDBJ whole genome shotgun (WGS) entry which is preliminary data.</text>
</comment>
<protein>
    <submittedName>
        <fullName evidence="1">Uncharacterized protein</fullName>
    </submittedName>
</protein>
<dbReference type="Proteomes" id="UP000806528">
    <property type="component" value="Unassembled WGS sequence"/>
</dbReference>
<evidence type="ECO:0000313" key="1">
    <source>
        <dbReference type="EMBL" id="MBE3000190.1"/>
    </source>
</evidence>
<proteinExistence type="predicted"/>
<evidence type="ECO:0000313" key="2">
    <source>
        <dbReference type="Proteomes" id="UP000806528"/>
    </source>
</evidence>
<keyword evidence="2" id="KW-1185">Reference proteome</keyword>
<sequence>MMTDQRAEDRAALHGHPSAIEVIAADYPAWDISREPHAGPWCATRGETRLSADTPAGLLVRVEEQELARLQAAHAHQWRIWRTPNYWMANARVPGIEPTLMEPTPGALEAKMLNPGPHIAPPYPE</sequence>
<reference evidence="1 2" key="1">
    <citation type="submission" date="2020-09" db="EMBL/GenBank/DDBJ databases">
        <title>Diversity and distribution of actinomycetes associated with coral in the coast of Hainan.</title>
        <authorList>
            <person name="Li F."/>
        </authorList>
    </citation>
    <scope>NUCLEOTIDE SEQUENCE [LARGE SCALE GENOMIC DNA]</scope>
    <source>
        <strain evidence="1 2">HNM0947</strain>
    </source>
</reference>
<gene>
    <name evidence="1" type="ORF">IDM40_15990</name>
</gene>